<sequence length="218" mass="25039">MAPKATKTDAKGNIKTLAEQLKRILDRTYSLQQQLNEKAADATIHDSIFPEDPGLRLWVGATLYATGMEMYQRVFDKLGFQEAERAYSEFAVLINIALNIPKGVWPINRTAFWAYWDENVEKLDVDARVRPVVHDLEAFHKTPGWIKVSMPFIRNITPEMLPPHVREQYGFQSSSTSRFMYRLCMGGARAIYPALPGAFRCIPKKQAMKEVEKMLREQ</sequence>
<comment type="caution">
    <text evidence="2">The sequence shown here is derived from an EMBL/GenBank/DDBJ whole genome shotgun (WGS) entry which is preliminary data.</text>
</comment>
<evidence type="ECO:0000313" key="2">
    <source>
        <dbReference type="EMBL" id="OKL63562.1"/>
    </source>
</evidence>
<dbReference type="Pfam" id="PF09995">
    <property type="entry name" value="MPAB_Lcp_cat"/>
    <property type="match status" value="1"/>
</dbReference>
<evidence type="ECO:0000259" key="1">
    <source>
        <dbReference type="Pfam" id="PF09995"/>
    </source>
</evidence>
<dbReference type="Proteomes" id="UP000214365">
    <property type="component" value="Unassembled WGS sequence"/>
</dbReference>
<organism evidence="2 3">
    <name type="scientific">Talaromyces atroroseus</name>
    <dbReference type="NCBI Taxonomy" id="1441469"/>
    <lineage>
        <taxon>Eukaryota</taxon>
        <taxon>Fungi</taxon>
        <taxon>Dikarya</taxon>
        <taxon>Ascomycota</taxon>
        <taxon>Pezizomycotina</taxon>
        <taxon>Eurotiomycetes</taxon>
        <taxon>Eurotiomycetidae</taxon>
        <taxon>Eurotiales</taxon>
        <taxon>Trichocomaceae</taxon>
        <taxon>Talaromyces</taxon>
        <taxon>Talaromyces sect. Trachyspermi</taxon>
    </lineage>
</organism>
<dbReference type="AlphaFoldDB" id="A0A1Q5QC79"/>
<dbReference type="STRING" id="1441469.A0A1Q5QC79"/>
<accession>A0A1Q5QC79</accession>
<dbReference type="EMBL" id="LFMY01000002">
    <property type="protein sequence ID" value="OKL63562.1"/>
    <property type="molecule type" value="Genomic_DNA"/>
</dbReference>
<keyword evidence="3" id="KW-1185">Reference proteome</keyword>
<proteinExistence type="predicted"/>
<name>A0A1Q5QC79_TALAT</name>
<gene>
    <name evidence="2" type="ORF">UA08_01698</name>
</gene>
<dbReference type="PANTHER" id="PTHR36151">
    <property type="entry name" value="BLR2777 PROTEIN"/>
    <property type="match status" value="1"/>
</dbReference>
<dbReference type="GO" id="GO:0016491">
    <property type="term" value="F:oxidoreductase activity"/>
    <property type="evidence" value="ECO:0007669"/>
    <property type="project" value="InterPro"/>
</dbReference>
<dbReference type="RefSeq" id="XP_020123683.1">
    <property type="nucleotide sequence ID" value="XM_020261390.1"/>
</dbReference>
<feature type="domain" description="ER-bound oxygenase mpaB/mpaB'/Rubber oxygenase catalytic" evidence="1">
    <location>
        <begin position="23"/>
        <end position="190"/>
    </location>
</feature>
<evidence type="ECO:0000313" key="3">
    <source>
        <dbReference type="Proteomes" id="UP000214365"/>
    </source>
</evidence>
<dbReference type="PANTHER" id="PTHR36151:SF3">
    <property type="entry name" value="ER-BOUND OXYGENASE MPAB_MPAB'_RUBBER OXYGENASE CATALYTIC DOMAIN-CONTAINING PROTEIN"/>
    <property type="match status" value="1"/>
</dbReference>
<reference evidence="2 3" key="1">
    <citation type="submission" date="2015-06" db="EMBL/GenBank/DDBJ databases">
        <title>Talaromyces atroroseus IBT 11181 draft genome.</title>
        <authorList>
            <person name="Rasmussen K.B."/>
            <person name="Rasmussen S."/>
            <person name="Petersen B."/>
            <person name="Sicheritz-Ponten T."/>
            <person name="Mortensen U.H."/>
            <person name="Thrane U."/>
        </authorList>
    </citation>
    <scope>NUCLEOTIDE SEQUENCE [LARGE SCALE GENOMIC DNA]</scope>
    <source>
        <strain evidence="2 3">IBT 11181</strain>
    </source>
</reference>
<protein>
    <recommendedName>
        <fullName evidence="1">ER-bound oxygenase mpaB/mpaB'/Rubber oxygenase catalytic domain-containing protein</fullName>
    </recommendedName>
</protein>
<dbReference type="GeneID" id="31001453"/>
<dbReference type="OrthoDB" id="4444391at2759"/>
<dbReference type="InterPro" id="IPR018713">
    <property type="entry name" value="MPAB/Lcp_cat_dom"/>
</dbReference>